<keyword evidence="2" id="KW-1185">Reference proteome</keyword>
<sequence length="78" mass="9181">MVGLFDWFFVSKQPYLEEHYCHREVVPEVEKLTDDGARTTCQNKNAYLTYSHRHHRRLRVVAERRDKSGGGSCKCLKP</sequence>
<dbReference type="AlphaFoldDB" id="A0A0C9Y7I1"/>
<proteinExistence type="predicted"/>
<dbReference type="EMBL" id="KN834040">
    <property type="protein sequence ID" value="KIK12881.1"/>
    <property type="molecule type" value="Genomic_DNA"/>
</dbReference>
<protein>
    <submittedName>
        <fullName evidence="1">Uncharacterized protein</fullName>
    </submittedName>
</protein>
<organism evidence="1 2">
    <name type="scientific">Pisolithus microcarpus 441</name>
    <dbReference type="NCBI Taxonomy" id="765257"/>
    <lineage>
        <taxon>Eukaryota</taxon>
        <taxon>Fungi</taxon>
        <taxon>Dikarya</taxon>
        <taxon>Basidiomycota</taxon>
        <taxon>Agaricomycotina</taxon>
        <taxon>Agaricomycetes</taxon>
        <taxon>Agaricomycetidae</taxon>
        <taxon>Boletales</taxon>
        <taxon>Sclerodermatineae</taxon>
        <taxon>Pisolithaceae</taxon>
        <taxon>Pisolithus</taxon>
    </lineage>
</organism>
<reference evidence="1 2" key="1">
    <citation type="submission" date="2014-04" db="EMBL/GenBank/DDBJ databases">
        <authorList>
            <consortium name="DOE Joint Genome Institute"/>
            <person name="Kuo A."/>
            <person name="Kohler A."/>
            <person name="Costa M.D."/>
            <person name="Nagy L.G."/>
            <person name="Floudas D."/>
            <person name="Copeland A."/>
            <person name="Barry K.W."/>
            <person name="Cichocki N."/>
            <person name="Veneault-Fourrey C."/>
            <person name="LaButti K."/>
            <person name="Lindquist E.A."/>
            <person name="Lipzen A."/>
            <person name="Lundell T."/>
            <person name="Morin E."/>
            <person name="Murat C."/>
            <person name="Sun H."/>
            <person name="Tunlid A."/>
            <person name="Henrissat B."/>
            <person name="Grigoriev I.V."/>
            <person name="Hibbett D.S."/>
            <person name="Martin F."/>
            <person name="Nordberg H.P."/>
            <person name="Cantor M.N."/>
            <person name="Hua S.X."/>
        </authorList>
    </citation>
    <scope>NUCLEOTIDE SEQUENCE [LARGE SCALE GENOMIC DNA]</scope>
    <source>
        <strain evidence="1 2">441</strain>
    </source>
</reference>
<gene>
    <name evidence="1" type="ORF">PISMIDRAFT_420162</name>
</gene>
<dbReference type="Proteomes" id="UP000054018">
    <property type="component" value="Unassembled WGS sequence"/>
</dbReference>
<accession>A0A0C9Y7I1</accession>
<evidence type="ECO:0000313" key="1">
    <source>
        <dbReference type="EMBL" id="KIK12881.1"/>
    </source>
</evidence>
<dbReference type="HOGENOM" id="CLU_2622941_0_0_1"/>
<reference evidence="2" key="2">
    <citation type="submission" date="2015-01" db="EMBL/GenBank/DDBJ databases">
        <title>Evolutionary Origins and Diversification of the Mycorrhizal Mutualists.</title>
        <authorList>
            <consortium name="DOE Joint Genome Institute"/>
            <consortium name="Mycorrhizal Genomics Consortium"/>
            <person name="Kohler A."/>
            <person name="Kuo A."/>
            <person name="Nagy L.G."/>
            <person name="Floudas D."/>
            <person name="Copeland A."/>
            <person name="Barry K.W."/>
            <person name="Cichocki N."/>
            <person name="Veneault-Fourrey C."/>
            <person name="LaButti K."/>
            <person name="Lindquist E.A."/>
            <person name="Lipzen A."/>
            <person name="Lundell T."/>
            <person name="Morin E."/>
            <person name="Murat C."/>
            <person name="Riley R."/>
            <person name="Ohm R."/>
            <person name="Sun H."/>
            <person name="Tunlid A."/>
            <person name="Henrissat B."/>
            <person name="Grigoriev I.V."/>
            <person name="Hibbett D.S."/>
            <person name="Martin F."/>
        </authorList>
    </citation>
    <scope>NUCLEOTIDE SEQUENCE [LARGE SCALE GENOMIC DNA]</scope>
    <source>
        <strain evidence="2">441</strain>
    </source>
</reference>
<name>A0A0C9Y7I1_9AGAM</name>
<evidence type="ECO:0000313" key="2">
    <source>
        <dbReference type="Proteomes" id="UP000054018"/>
    </source>
</evidence>